<comment type="caution">
    <text evidence="4">The sequence shown here is derived from an EMBL/GenBank/DDBJ whole genome shotgun (WGS) entry which is preliminary data.</text>
</comment>
<dbReference type="InterPro" id="IPR002110">
    <property type="entry name" value="Ankyrin_rpt"/>
</dbReference>
<keyword evidence="1" id="KW-0547">Nucleotide-binding</keyword>
<keyword evidence="2" id="KW-0067">ATP-binding</keyword>
<dbReference type="Gene3D" id="1.25.40.20">
    <property type="entry name" value="Ankyrin repeat-containing domain"/>
    <property type="match status" value="1"/>
</dbReference>
<evidence type="ECO:0000259" key="3">
    <source>
        <dbReference type="SMART" id="SM00382"/>
    </source>
</evidence>
<reference evidence="4 5" key="1">
    <citation type="submission" date="2024-04" db="EMBL/GenBank/DDBJ databases">
        <title>Phyllosticta paracitricarpa is synonymous to the EU quarantine fungus P. citricarpa based on phylogenomic analyses.</title>
        <authorList>
            <consortium name="Lawrence Berkeley National Laboratory"/>
            <person name="Van Ingen-Buijs V.A."/>
            <person name="Van Westerhoven A.C."/>
            <person name="Haridas S."/>
            <person name="Skiadas P."/>
            <person name="Martin F."/>
            <person name="Groenewald J.Z."/>
            <person name="Crous P.W."/>
            <person name="Seidl M.F."/>
        </authorList>
    </citation>
    <scope>NUCLEOTIDE SEQUENCE [LARGE SCALE GENOMIC DNA]</scope>
    <source>
        <strain evidence="4 5">CBS 123374</strain>
    </source>
</reference>
<dbReference type="SMART" id="SM00248">
    <property type="entry name" value="ANK"/>
    <property type="match status" value="2"/>
</dbReference>
<proteinExistence type="predicted"/>
<feature type="non-terminal residue" evidence="4">
    <location>
        <position position="528"/>
    </location>
</feature>
<keyword evidence="5" id="KW-1185">Reference proteome</keyword>
<accession>A0ABR1YRT3</accession>
<dbReference type="SUPFAM" id="SSF52540">
    <property type="entry name" value="P-loop containing nucleoside triphosphate hydrolases"/>
    <property type="match status" value="1"/>
</dbReference>
<evidence type="ECO:0000256" key="1">
    <source>
        <dbReference type="ARBA" id="ARBA00022741"/>
    </source>
</evidence>
<dbReference type="PRINTS" id="PR00300">
    <property type="entry name" value="CLPPROTEASEA"/>
</dbReference>
<dbReference type="EMBL" id="JBBWRZ010000004">
    <property type="protein sequence ID" value="KAK8237685.1"/>
    <property type="molecule type" value="Genomic_DNA"/>
</dbReference>
<dbReference type="InterPro" id="IPR003593">
    <property type="entry name" value="AAA+_ATPase"/>
</dbReference>
<dbReference type="PANTHER" id="PTHR11638">
    <property type="entry name" value="ATP-DEPENDENT CLP PROTEASE"/>
    <property type="match status" value="1"/>
</dbReference>
<dbReference type="InterPro" id="IPR001270">
    <property type="entry name" value="ClpA/B"/>
</dbReference>
<dbReference type="SUPFAM" id="SSF48403">
    <property type="entry name" value="Ankyrin repeat"/>
    <property type="match status" value="1"/>
</dbReference>
<gene>
    <name evidence="4" type="ORF">HDK90DRAFT_434291</name>
</gene>
<feature type="domain" description="AAA+ ATPase" evidence="3">
    <location>
        <begin position="232"/>
        <end position="371"/>
    </location>
</feature>
<dbReference type="InterPro" id="IPR036770">
    <property type="entry name" value="Ankyrin_rpt-contain_sf"/>
</dbReference>
<sequence>MNFFDIRTLATAIQHKCSIDAINEYLANFEIEDLKDLRDGTVDGWNIVFFAVERHCSKVLRLLLENGADPNCVSCSDLLLPAHVFAILLSKWTVLNCTEIVKTLLEFGADPTAIPKVFWENFIKEPGEIDKETLKKALGGTNLEKIFKDTAGPWICNKLCRQNLFDTFHLSLRYSFFRASLVKANKGRPAQMYEAYNIQEILRIPYRIIGQGPTTKLVSNQIFAHYSMCTKAPLVMAFAGPSGHGKTEFAKQMGRLLNIPSTIIDCSQVCVEWQLFGSSAGFSGQSQGSVLNNFLSSVSGQRAVVFLDEFDKTEQEVREALLTVTESGNYNDRRYNKPVDATKIIWILATNRGDKIVQDFYEKELAGKTESEVLKTSLAILQTKLRKDFKEAWKAPFTGRIRTIAPFFPFSPNEQAVVSHKFLLELFDDVRRDIDLHPDVKRYIGHVHLSVQKATKICQHLSEENYDKDLGARSYFSSMEDLKTKLCDVYTDVEEVVTEDINGGPLRKLTMRLNSDSSGDKSVVIIDN</sequence>
<organism evidence="4 5">
    <name type="scientific">Phyllosticta capitalensis</name>
    <dbReference type="NCBI Taxonomy" id="121624"/>
    <lineage>
        <taxon>Eukaryota</taxon>
        <taxon>Fungi</taxon>
        <taxon>Dikarya</taxon>
        <taxon>Ascomycota</taxon>
        <taxon>Pezizomycotina</taxon>
        <taxon>Dothideomycetes</taxon>
        <taxon>Dothideomycetes incertae sedis</taxon>
        <taxon>Botryosphaeriales</taxon>
        <taxon>Phyllostictaceae</taxon>
        <taxon>Phyllosticta</taxon>
    </lineage>
</organism>
<dbReference type="InterPro" id="IPR050130">
    <property type="entry name" value="ClpA_ClpB"/>
</dbReference>
<evidence type="ECO:0000313" key="5">
    <source>
        <dbReference type="Proteomes" id="UP001492380"/>
    </source>
</evidence>
<name>A0ABR1YRT3_9PEZI</name>
<dbReference type="InterPro" id="IPR027417">
    <property type="entry name" value="P-loop_NTPase"/>
</dbReference>
<dbReference type="Gene3D" id="3.40.50.300">
    <property type="entry name" value="P-loop containing nucleotide triphosphate hydrolases"/>
    <property type="match status" value="1"/>
</dbReference>
<keyword evidence="4" id="KW-0378">Hydrolase</keyword>
<evidence type="ECO:0000256" key="2">
    <source>
        <dbReference type="ARBA" id="ARBA00022840"/>
    </source>
</evidence>
<evidence type="ECO:0000313" key="4">
    <source>
        <dbReference type="EMBL" id="KAK8237685.1"/>
    </source>
</evidence>
<dbReference type="Pfam" id="PF07724">
    <property type="entry name" value="AAA_2"/>
    <property type="match status" value="1"/>
</dbReference>
<protein>
    <submittedName>
        <fullName evidence="4">P-loop containing nucleoside triphosphate hydrolase protein</fullName>
    </submittedName>
</protein>
<dbReference type="Proteomes" id="UP001492380">
    <property type="component" value="Unassembled WGS sequence"/>
</dbReference>
<dbReference type="SMART" id="SM00382">
    <property type="entry name" value="AAA"/>
    <property type="match status" value="1"/>
</dbReference>
<dbReference type="GO" id="GO:0016787">
    <property type="term" value="F:hydrolase activity"/>
    <property type="evidence" value="ECO:0007669"/>
    <property type="project" value="UniProtKB-KW"/>
</dbReference>
<dbReference type="PANTHER" id="PTHR11638:SF18">
    <property type="entry name" value="HEAT SHOCK PROTEIN 104"/>
    <property type="match status" value="1"/>
</dbReference>
<dbReference type="InterPro" id="IPR003959">
    <property type="entry name" value="ATPase_AAA_core"/>
</dbReference>